<feature type="transmembrane region" description="Helical" evidence="1">
    <location>
        <begin position="60"/>
        <end position="81"/>
    </location>
</feature>
<evidence type="ECO:0000313" key="4">
    <source>
        <dbReference type="Proteomes" id="UP000317422"/>
    </source>
</evidence>
<reference evidence="3 4" key="1">
    <citation type="submission" date="2019-06" db="EMBL/GenBank/DDBJ databases">
        <title>Sequencing the genomes of 1000 actinobacteria strains.</title>
        <authorList>
            <person name="Klenk H.-P."/>
        </authorList>
    </citation>
    <scope>NUCLEOTIDE SEQUENCE [LARGE SCALE GENOMIC DNA]</scope>
    <source>
        <strain evidence="3 4">DSM 45015</strain>
    </source>
</reference>
<feature type="transmembrane region" description="Helical" evidence="1">
    <location>
        <begin position="365"/>
        <end position="384"/>
    </location>
</feature>
<keyword evidence="4" id="KW-1185">Reference proteome</keyword>
<dbReference type="Pfam" id="PF07786">
    <property type="entry name" value="HGSNAT_cat"/>
    <property type="match status" value="1"/>
</dbReference>
<comment type="caution">
    <text evidence="3">The sequence shown here is derived from an EMBL/GenBank/DDBJ whole genome shotgun (WGS) entry which is preliminary data.</text>
</comment>
<feature type="domain" description="Heparan-alpha-glucosaminide N-acetyltransferase catalytic" evidence="2">
    <location>
        <begin position="20"/>
        <end position="215"/>
    </location>
</feature>
<dbReference type="EMBL" id="VFQC01000001">
    <property type="protein sequence ID" value="TQN30974.1"/>
    <property type="molecule type" value="Genomic_DNA"/>
</dbReference>
<organism evidence="3 4">
    <name type="scientific">Haloactinospora alba</name>
    <dbReference type="NCBI Taxonomy" id="405555"/>
    <lineage>
        <taxon>Bacteria</taxon>
        <taxon>Bacillati</taxon>
        <taxon>Actinomycetota</taxon>
        <taxon>Actinomycetes</taxon>
        <taxon>Streptosporangiales</taxon>
        <taxon>Nocardiopsidaceae</taxon>
        <taxon>Haloactinospora</taxon>
    </lineage>
</organism>
<dbReference type="AlphaFoldDB" id="A0A543NGP7"/>
<keyword evidence="1" id="KW-1133">Transmembrane helix</keyword>
<gene>
    <name evidence="3" type="ORF">FHX37_0863</name>
</gene>
<evidence type="ECO:0000259" key="2">
    <source>
        <dbReference type="Pfam" id="PF07786"/>
    </source>
</evidence>
<dbReference type="InterPro" id="IPR012429">
    <property type="entry name" value="HGSNAT_cat"/>
</dbReference>
<feature type="transmembrane region" description="Helical" evidence="1">
    <location>
        <begin position="102"/>
        <end position="127"/>
    </location>
</feature>
<dbReference type="Proteomes" id="UP000317422">
    <property type="component" value="Unassembled WGS sequence"/>
</dbReference>
<feature type="transmembrane region" description="Helical" evidence="1">
    <location>
        <begin position="330"/>
        <end position="353"/>
    </location>
</feature>
<protein>
    <submittedName>
        <fullName evidence="3">Uncharacterized protein DUF1624</fullName>
    </submittedName>
</protein>
<feature type="transmembrane region" description="Helical" evidence="1">
    <location>
        <begin position="216"/>
        <end position="237"/>
    </location>
</feature>
<accession>A0A543NGP7</accession>
<feature type="transmembrane region" description="Helical" evidence="1">
    <location>
        <begin position="26"/>
        <end position="48"/>
    </location>
</feature>
<feature type="transmembrane region" description="Helical" evidence="1">
    <location>
        <begin position="139"/>
        <end position="162"/>
    </location>
</feature>
<feature type="transmembrane region" description="Helical" evidence="1">
    <location>
        <begin position="183"/>
        <end position="204"/>
    </location>
</feature>
<dbReference type="RefSeq" id="WP_246062064.1">
    <property type="nucleotide sequence ID" value="NZ_VFQC01000001.1"/>
</dbReference>
<keyword evidence="1" id="KW-0472">Membrane</keyword>
<evidence type="ECO:0000313" key="3">
    <source>
        <dbReference type="EMBL" id="TQN30974.1"/>
    </source>
</evidence>
<sequence>MSHQLPDAATEEAAVPRPERLAGVDVARALAVLGMFAVHLGVGSVGLLGGDAAETFHSAVRGNSAGLFAFLAGLSLALMTGRTVPVSGPRLHRQRVRVVTRALVLALLGGVLDVLGAPVAVILTYYGGFFLLAAPLLRLRAGLLTVLAAVVAVAGPQVSFVVRDALGESEPYRSSSFNGVGDLLVTGYYPACTFMAFVLAGMAVGRLDLRSRRVRAGMAAAGAGLAALGYGLSWLLLYPGGGADRLLDQEVSQQHATRLSEVDPALLGPMREWLGDRMADLHGQVPTDSAWWLVVASPHSGTSFEIAAVVGTSLVVLAVCLLLADAAGPLLYPLAAVGAMALTVYASHIVVMAWQDMSSQDTAPWRLEAFLAGALVLATGWRLAVGRGPLEWMVARLADVGERLGSG</sequence>
<name>A0A543NGP7_9ACTN</name>
<keyword evidence="1" id="KW-0812">Transmembrane</keyword>
<evidence type="ECO:0000256" key="1">
    <source>
        <dbReference type="SAM" id="Phobius"/>
    </source>
</evidence>
<feature type="transmembrane region" description="Helical" evidence="1">
    <location>
        <begin position="306"/>
        <end position="324"/>
    </location>
</feature>
<proteinExistence type="predicted"/>